<organism evidence="2 3">
    <name type="scientific">Parastrongyloides trichosuri</name>
    <name type="common">Possum-specific nematode worm</name>
    <dbReference type="NCBI Taxonomy" id="131310"/>
    <lineage>
        <taxon>Eukaryota</taxon>
        <taxon>Metazoa</taxon>
        <taxon>Ecdysozoa</taxon>
        <taxon>Nematoda</taxon>
        <taxon>Chromadorea</taxon>
        <taxon>Rhabditida</taxon>
        <taxon>Tylenchina</taxon>
        <taxon>Panagrolaimomorpha</taxon>
        <taxon>Strongyloidoidea</taxon>
        <taxon>Strongyloididae</taxon>
        <taxon>Parastrongyloides</taxon>
    </lineage>
</organism>
<proteinExistence type="predicted"/>
<evidence type="ECO:0000313" key="3">
    <source>
        <dbReference type="WBParaSite" id="PTRK_0001326400.1"/>
    </source>
</evidence>
<evidence type="ECO:0000256" key="1">
    <source>
        <dbReference type="SAM" id="SignalP"/>
    </source>
</evidence>
<evidence type="ECO:0000313" key="2">
    <source>
        <dbReference type="Proteomes" id="UP000038045"/>
    </source>
</evidence>
<protein>
    <submittedName>
        <fullName evidence="3">Uncharacterized protein</fullName>
    </submittedName>
</protein>
<reference evidence="3" key="1">
    <citation type="submission" date="2017-02" db="UniProtKB">
        <authorList>
            <consortium name="WormBaseParasite"/>
        </authorList>
    </citation>
    <scope>IDENTIFICATION</scope>
</reference>
<dbReference type="WBParaSite" id="PTRK_0001326400.1">
    <property type="protein sequence ID" value="PTRK_0001326400.1"/>
    <property type="gene ID" value="PTRK_0001326400"/>
</dbReference>
<dbReference type="AlphaFoldDB" id="A0A0N4ZX50"/>
<sequence length="132" mass="15022">MFKLYVAFQLVFLLLILEGVKFSIQKPVFSSSDAILSVNKENSIEDNGRRDAFVILKDSLPSAILIQRPQNSEDGDRAPLIKRAFNRVDSGYFGLGAKKRKRSFDRVDSGYFGLYKKAFDRVDSGYFGLKRK</sequence>
<name>A0A0N4ZX50_PARTI</name>
<accession>A0A0N4ZX50</accession>
<dbReference type="Proteomes" id="UP000038045">
    <property type="component" value="Unplaced"/>
</dbReference>
<keyword evidence="1" id="KW-0732">Signal</keyword>
<feature type="signal peptide" evidence="1">
    <location>
        <begin position="1"/>
        <end position="22"/>
    </location>
</feature>
<feature type="chain" id="PRO_5005892317" evidence="1">
    <location>
        <begin position="23"/>
        <end position="132"/>
    </location>
</feature>
<keyword evidence="2" id="KW-1185">Reference proteome</keyword>